<sequence length="37" mass="4493">MGVDGLKFHFIDVKNNLHHVKNKLQLKYRKNCKKERL</sequence>
<dbReference type="KEGG" id="bcx:BCA_5144"/>
<gene>
    <name evidence="1" type="ordered locus">BCA_5144</name>
</gene>
<dbReference type="AlphaFoldDB" id="A0A158RQC9"/>
<organism evidence="1 2">
    <name type="scientific">Bacillus cereus (strain 03BB102)</name>
    <dbReference type="NCBI Taxonomy" id="572264"/>
    <lineage>
        <taxon>Bacteria</taxon>
        <taxon>Bacillati</taxon>
        <taxon>Bacillota</taxon>
        <taxon>Bacilli</taxon>
        <taxon>Bacillales</taxon>
        <taxon>Bacillaceae</taxon>
        <taxon>Bacillus</taxon>
        <taxon>Bacillus cereus group</taxon>
    </lineage>
</organism>
<evidence type="ECO:0000313" key="1">
    <source>
        <dbReference type="EMBL" id="ACO29456.1"/>
    </source>
</evidence>
<evidence type="ECO:0000313" key="2">
    <source>
        <dbReference type="Proteomes" id="UP000002210"/>
    </source>
</evidence>
<accession>A0A158RQC9</accession>
<dbReference type="Proteomes" id="UP000002210">
    <property type="component" value="Chromosome"/>
</dbReference>
<name>A0A158RQC9_BACC3</name>
<protein>
    <submittedName>
        <fullName evidence="1">Uncharacterized protein</fullName>
    </submittedName>
</protein>
<dbReference type="EMBL" id="CP001407">
    <property type="protein sequence ID" value="ACO29456.1"/>
    <property type="molecule type" value="Genomic_DNA"/>
</dbReference>
<reference evidence="1 2" key="1">
    <citation type="submission" date="2009-02" db="EMBL/GenBank/DDBJ databases">
        <title>Genome sequence of Bacillus cereus 03BB102.</title>
        <authorList>
            <person name="Dodson R.J."/>
            <person name="Jackson P."/>
            <person name="Munk A.C."/>
            <person name="Brettin T."/>
            <person name="Bruce D."/>
            <person name="Detter C."/>
            <person name="Tapia R."/>
            <person name="Han C."/>
            <person name="Sutton G."/>
            <person name="Sims D."/>
        </authorList>
    </citation>
    <scope>NUCLEOTIDE SEQUENCE [LARGE SCALE GENOMIC DNA]</scope>
    <source>
        <strain evidence="1 2">03BB102</strain>
    </source>
</reference>
<proteinExistence type="predicted"/>